<reference evidence="6" key="1">
    <citation type="submission" date="2024-06" db="EMBL/GenBank/DDBJ databases">
        <authorList>
            <person name="Ryan C."/>
        </authorList>
    </citation>
    <scope>NUCLEOTIDE SEQUENCE [LARGE SCALE GENOMIC DNA]</scope>
</reference>
<evidence type="ECO:0000256" key="2">
    <source>
        <dbReference type="ARBA" id="ARBA00022801"/>
    </source>
</evidence>
<keyword evidence="3" id="KW-0547">Nucleotide-binding</keyword>
<feature type="binding site" evidence="3">
    <location>
        <begin position="112"/>
        <end position="116"/>
    </location>
    <ligand>
        <name>ATP</name>
        <dbReference type="ChEBI" id="CHEBI:30616"/>
    </ligand>
</feature>
<dbReference type="AlphaFoldDB" id="A0ABC9GSD0"/>
<name>A0ABC9GSD0_9POAL</name>
<sequence length="348" mass="37108">MVHVVVAVALLLLQLAFPSTVLADTVLGRKAGIIADEAAPENALARAGRYAVIFDAGSTGSRVHVFRFDKKLNLLEIGDDRIEVFAKVALNYLLDKLGGDYSQTVGVVDMGGGSVQMAYAISANAAANAPVVPEGKDPYITREYLKGKNYNIYTHSYLHYGAFAARVEILKAKNGPFSNCMLRGFIGEYTYNGEKYDATAAPEGAAYDKCGEEISKALNLDAPCEIKNCTFNGVWNGGGGAGQDNLYVASSFYYVAAELGIIASNAPSAKTTPAAFRASAEKACQLSVEEAKLAYPNVNDGDVAYMCMDLAYQYTLLVDGFGVAPTKEITVVDKVKHGESTTSKLHGL</sequence>
<dbReference type="PANTHER" id="PTHR11782:SF126">
    <property type="entry name" value="APYRASE FAMILY PROTEIN-RELATED"/>
    <property type="match status" value="1"/>
</dbReference>
<protein>
    <recommendedName>
        <fullName evidence="7">Apyrase</fullName>
    </recommendedName>
</protein>
<dbReference type="InterPro" id="IPR000407">
    <property type="entry name" value="GDA1_CD39_NTPase"/>
</dbReference>
<dbReference type="Gene3D" id="3.30.420.40">
    <property type="match status" value="1"/>
</dbReference>
<keyword evidence="4" id="KW-0732">Signal</keyword>
<dbReference type="Proteomes" id="UP001497457">
    <property type="component" value="Chromosome 9rd"/>
</dbReference>
<dbReference type="Pfam" id="PF01150">
    <property type="entry name" value="GDA1_CD39"/>
    <property type="match status" value="2"/>
</dbReference>
<feature type="signal peptide" evidence="4">
    <location>
        <begin position="1"/>
        <end position="23"/>
    </location>
</feature>
<organism evidence="5 6">
    <name type="scientific">Urochloa decumbens</name>
    <dbReference type="NCBI Taxonomy" id="240449"/>
    <lineage>
        <taxon>Eukaryota</taxon>
        <taxon>Viridiplantae</taxon>
        <taxon>Streptophyta</taxon>
        <taxon>Embryophyta</taxon>
        <taxon>Tracheophyta</taxon>
        <taxon>Spermatophyta</taxon>
        <taxon>Magnoliopsida</taxon>
        <taxon>Liliopsida</taxon>
        <taxon>Poales</taxon>
        <taxon>Poaceae</taxon>
        <taxon>PACMAD clade</taxon>
        <taxon>Panicoideae</taxon>
        <taxon>Panicodae</taxon>
        <taxon>Paniceae</taxon>
        <taxon>Melinidinae</taxon>
        <taxon>Urochloa</taxon>
    </lineage>
</organism>
<evidence type="ECO:0008006" key="7">
    <source>
        <dbReference type="Google" id="ProtNLM"/>
    </source>
</evidence>
<evidence type="ECO:0000256" key="1">
    <source>
        <dbReference type="ARBA" id="ARBA00009283"/>
    </source>
</evidence>
<gene>
    <name evidence="5" type="ORF">URODEC1_LOCUS118301</name>
</gene>
<evidence type="ECO:0000256" key="4">
    <source>
        <dbReference type="SAM" id="SignalP"/>
    </source>
</evidence>
<keyword evidence="6" id="KW-1185">Reference proteome</keyword>
<feature type="chain" id="PRO_5044759466" description="Apyrase" evidence="4">
    <location>
        <begin position="24"/>
        <end position="348"/>
    </location>
</feature>
<keyword evidence="2" id="KW-0378">Hydrolase</keyword>
<dbReference type="Gene3D" id="3.30.420.150">
    <property type="entry name" value="Exopolyphosphatase. Domain 2"/>
    <property type="match status" value="1"/>
</dbReference>
<evidence type="ECO:0000313" key="6">
    <source>
        <dbReference type="Proteomes" id="UP001497457"/>
    </source>
</evidence>
<evidence type="ECO:0000313" key="5">
    <source>
        <dbReference type="EMBL" id="CAL5098538.1"/>
    </source>
</evidence>
<keyword evidence="3" id="KW-0067">ATP-binding</keyword>
<reference evidence="5 6" key="2">
    <citation type="submission" date="2024-10" db="EMBL/GenBank/DDBJ databases">
        <authorList>
            <person name="Ryan C."/>
        </authorList>
    </citation>
    <scope>NUCLEOTIDE SEQUENCE [LARGE SCALE GENOMIC DNA]</scope>
</reference>
<comment type="similarity">
    <text evidence="1">Belongs to the GDA1/CD39 NTPase family.</text>
</comment>
<evidence type="ECO:0000256" key="3">
    <source>
        <dbReference type="PIRSR" id="PIRSR600407-2"/>
    </source>
</evidence>
<proteinExistence type="inferred from homology"/>
<accession>A0ABC9GSD0</accession>
<dbReference type="PANTHER" id="PTHR11782">
    <property type="entry name" value="ADENOSINE/GUANOSINE DIPHOSPHATASE"/>
    <property type="match status" value="1"/>
</dbReference>
<dbReference type="EMBL" id="OZ075119">
    <property type="protein sequence ID" value="CAL5098538.1"/>
    <property type="molecule type" value="Genomic_DNA"/>
</dbReference>
<dbReference type="GO" id="GO:0016787">
    <property type="term" value="F:hydrolase activity"/>
    <property type="evidence" value="ECO:0007669"/>
    <property type="project" value="UniProtKB-KW"/>
</dbReference>